<dbReference type="InterPro" id="IPR000565">
    <property type="entry name" value="Topo_IIA_B"/>
</dbReference>
<dbReference type="EC" id="5.6.2.2" evidence="11"/>
<dbReference type="Gene3D" id="3.40.50.670">
    <property type="match status" value="1"/>
</dbReference>
<dbReference type="InterPro" id="IPR013760">
    <property type="entry name" value="Topo_IIA-like_dom_sf"/>
</dbReference>
<keyword evidence="7 11" id="KW-0799">Topoisomerase</keyword>
<keyword evidence="15" id="KW-1185">Reference proteome</keyword>
<protein>
    <recommendedName>
        <fullName evidence="11">DNA gyrase subunit B</fullName>
        <ecNumber evidence="11">5.6.2.2</ecNumber>
    </recommendedName>
</protein>
<dbReference type="GO" id="GO:0006261">
    <property type="term" value="P:DNA-templated DNA replication"/>
    <property type="evidence" value="ECO:0007669"/>
    <property type="project" value="UniProtKB-UniRule"/>
</dbReference>
<evidence type="ECO:0000256" key="1">
    <source>
        <dbReference type="ARBA" id="ARBA00000185"/>
    </source>
</evidence>
<gene>
    <name evidence="11 14" type="primary">gyrB</name>
    <name evidence="14" type="ORF">E4031_03450</name>
    <name evidence="13" type="ORF">E4Z98_00080</name>
</gene>
<dbReference type="InterPro" id="IPR018522">
    <property type="entry name" value="TopoIIA_CS"/>
</dbReference>
<evidence type="ECO:0000313" key="16">
    <source>
        <dbReference type="Proteomes" id="UP000297725"/>
    </source>
</evidence>
<dbReference type="GO" id="GO:0005524">
    <property type="term" value="F:ATP binding"/>
    <property type="evidence" value="ECO:0007669"/>
    <property type="project" value="UniProtKB-UniRule"/>
</dbReference>
<dbReference type="Pfam" id="PF00986">
    <property type="entry name" value="DNA_gyraseB_C"/>
    <property type="match status" value="1"/>
</dbReference>
<dbReference type="AlphaFoldDB" id="A0AAJ5EFY7"/>
<keyword evidence="9 11" id="KW-0413">Isomerase</keyword>
<feature type="binding site" evidence="11">
    <location>
        <position position="432"/>
    </location>
    <ligand>
        <name>Mg(2+)</name>
        <dbReference type="ChEBI" id="CHEBI:18420"/>
        <label>1</label>
        <note>catalytic</note>
    </ligand>
</feature>
<dbReference type="EMBL" id="SRHU01000012">
    <property type="protein sequence ID" value="TFZ42447.1"/>
    <property type="molecule type" value="Genomic_DNA"/>
</dbReference>
<comment type="cofactor">
    <cofactor evidence="11">
        <name>Mg(2+)</name>
        <dbReference type="ChEBI" id="CHEBI:18420"/>
    </cofactor>
    <cofactor evidence="11">
        <name>Mn(2+)</name>
        <dbReference type="ChEBI" id="CHEBI:29035"/>
    </cofactor>
    <cofactor evidence="11">
        <name>Ca(2+)</name>
        <dbReference type="ChEBI" id="CHEBI:29108"/>
    </cofactor>
    <text evidence="11">Binds two Mg(2+) per subunit. The magnesium ions form salt bridges with both the protein and the DNA. Can also accept other divalent metal cations, such as Mn(2+) or Ca(2+).</text>
</comment>
<evidence type="ECO:0000256" key="6">
    <source>
        <dbReference type="ARBA" id="ARBA00022842"/>
    </source>
</evidence>
<evidence type="ECO:0000256" key="8">
    <source>
        <dbReference type="ARBA" id="ARBA00023125"/>
    </source>
</evidence>
<evidence type="ECO:0000256" key="9">
    <source>
        <dbReference type="ARBA" id="ARBA00023235"/>
    </source>
</evidence>
<comment type="catalytic activity">
    <reaction evidence="1 11">
        <text>ATP-dependent breakage, passage and rejoining of double-stranded DNA.</text>
        <dbReference type="EC" id="5.6.2.2"/>
    </reaction>
</comment>
<dbReference type="InterPro" id="IPR034160">
    <property type="entry name" value="TOPRIM_GyrB"/>
</dbReference>
<dbReference type="Gene3D" id="3.30.565.10">
    <property type="entry name" value="Histidine kinase-like ATPase, C-terminal domain"/>
    <property type="match status" value="1"/>
</dbReference>
<dbReference type="Proteomes" id="UP000296883">
    <property type="component" value="Chromosome"/>
</dbReference>
<proteinExistence type="inferred from homology"/>
<dbReference type="InterPro" id="IPR002288">
    <property type="entry name" value="DNA_gyrase_B_C"/>
</dbReference>
<reference evidence="13 15" key="2">
    <citation type="journal article" date="2020" name="Int. J. Syst. Evol. Microbiol.">
        <title>Vagococcus xieshaowenii sp. nov., isolated from snow finch (Montifringilla taczanowskii) cloacal content.</title>
        <authorList>
            <person name="Ge Y."/>
            <person name="Yang J."/>
            <person name="Lai X.H."/>
            <person name="Zhang G."/>
            <person name="Jin D."/>
            <person name="Lu S."/>
            <person name="Wang B."/>
            <person name="Huang Y."/>
            <person name="Huang Y."/>
            <person name="Ren Z."/>
            <person name="Zhang X."/>
            <person name="Xu J."/>
        </authorList>
    </citation>
    <scope>NUCLEOTIDE SEQUENCE [LARGE SCALE GENOMIC DNA]</scope>
    <source>
        <strain evidence="13">Personal::cf-49</strain>
        <strain evidence="15">personal::cf-49</strain>
    </source>
</reference>
<dbReference type="InterPro" id="IPR003594">
    <property type="entry name" value="HATPase_dom"/>
</dbReference>
<name>A0AAJ5EFY7_9ENTE</name>
<evidence type="ECO:0000313" key="15">
    <source>
        <dbReference type="Proteomes" id="UP000296883"/>
    </source>
</evidence>
<dbReference type="NCBIfam" id="NF004189">
    <property type="entry name" value="PRK05644.1"/>
    <property type="match status" value="1"/>
</dbReference>
<dbReference type="CDD" id="cd03366">
    <property type="entry name" value="TOPRIM_TopoIIA_GyrB"/>
    <property type="match status" value="1"/>
</dbReference>
<keyword evidence="8" id="KW-0238">DNA-binding</keyword>
<keyword evidence="3 11" id="KW-0479">Metal-binding</keyword>
<dbReference type="PRINTS" id="PR01159">
    <property type="entry name" value="DNAGYRASEB"/>
</dbReference>
<dbReference type="GO" id="GO:0006265">
    <property type="term" value="P:DNA topological change"/>
    <property type="evidence" value="ECO:0007669"/>
    <property type="project" value="UniProtKB-UniRule"/>
</dbReference>
<feature type="binding site" evidence="11">
    <location>
        <position position="505"/>
    </location>
    <ligand>
        <name>Mg(2+)</name>
        <dbReference type="ChEBI" id="CHEBI:18420"/>
        <label>2</label>
    </ligand>
</feature>
<feature type="binding site" evidence="11">
    <location>
        <position position="507"/>
    </location>
    <ligand>
        <name>Mg(2+)</name>
        <dbReference type="ChEBI" id="CHEBI:18420"/>
        <label>2</label>
    </ligand>
</feature>
<dbReference type="Pfam" id="PF00204">
    <property type="entry name" value="DNA_gyraseB"/>
    <property type="match status" value="1"/>
</dbReference>
<dbReference type="RefSeq" id="WP_135254015.1">
    <property type="nucleotide sequence ID" value="NZ_CP038865.1"/>
</dbReference>
<dbReference type="PROSITE" id="PS50880">
    <property type="entry name" value="TOPRIM"/>
    <property type="match status" value="1"/>
</dbReference>
<sequence>MTEELNNQQHEYDASQIQVLEGLEAVRKRPGMYIGSTSVQGLHHLVWEIVDNSIDEALAGYCDEINVIIEADGSCTVIDNGRGIPIGIQAKTGRPAVETVFTVLHAGGKFGGGGYKVSGGLHGVGSSVVNALSTTLDVKVYKDGKIHYQEFHRGKVKDDLKVIGETDRRGTTVHFVPDPEIFQETVEFEFDKLKTRVRELAFLNRGLKLTIEDLREGQEQRKEYHFEGGIQSYVEYLNASKTVLFDTPVYIEGEQDDIVIEVALQYTDGYHSSVLSFANNIHTYEGGTHEVGFKSALTRAINDYAKKQGTLKDNDEKLTGEDVREGITAVISVKHPDPQFEGQTKTKLGNSEVRGVTDRLFSEALSKFLMENPPVARQIVEKGMLASKARMAAKRAREMTRRKGALEISNLPGKLADCSSKVPEQCELFIVEGDSAGGSAKQGRSREFQAILPIRGKILNVEKASMDKILANEEIRSLFTAMGTGFGSEFDVSKARYHKLVIMTDADVDGAHIRTLLLTLFYRYMRPIVEAGYVYIAQPPLYGVKQGKKITYIQPGKDADQRLADTLASLPQSPKATVQRYKGLGEMDFHQLWETTMDPENRMMLRVTVDDAIAANAVFERLMGDKVEPRREFIEQNARYVENLDV</sequence>
<dbReference type="SUPFAM" id="SSF56719">
    <property type="entry name" value="Type II DNA topoisomerase"/>
    <property type="match status" value="1"/>
</dbReference>
<dbReference type="FunFam" id="3.30.565.10:FF:000002">
    <property type="entry name" value="DNA gyrase subunit B"/>
    <property type="match status" value="1"/>
</dbReference>
<dbReference type="Pfam" id="PF01751">
    <property type="entry name" value="Toprim"/>
    <property type="match status" value="1"/>
</dbReference>
<feature type="site" description="Interaction with DNA" evidence="11">
    <location>
        <position position="457"/>
    </location>
</feature>
<dbReference type="NCBIfam" id="NF011501">
    <property type="entry name" value="PRK14939.1"/>
    <property type="match status" value="1"/>
</dbReference>
<dbReference type="SMART" id="SM00433">
    <property type="entry name" value="TOP2c"/>
    <property type="match status" value="1"/>
</dbReference>
<dbReference type="EMBL" id="CP038865">
    <property type="protein sequence ID" value="QCA27840.1"/>
    <property type="molecule type" value="Genomic_DNA"/>
</dbReference>
<comment type="subunit">
    <text evidence="10">Heterotetramer composed of ParC and ParE.</text>
</comment>
<dbReference type="Gene3D" id="3.30.230.10">
    <property type="match status" value="1"/>
</dbReference>
<dbReference type="InterPro" id="IPR006171">
    <property type="entry name" value="TOPRIM_dom"/>
</dbReference>
<organism evidence="14 16">
    <name type="scientific">Vagococcus xieshaowenii</name>
    <dbReference type="NCBI Taxonomy" id="2562451"/>
    <lineage>
        <taxon>Bacteria</taxon>
        <taxon>Bacillati</taxon>
        <taxon>Bacillota</taxon>
        <taxon>Bacilli</taxon>
        <taxon>Lactobacillales</taxon>
        <taxon>Enterococcaceae</taxon>
        <taxon>Vagococcus</taxon>
    </lineage>
</organism>
<dbReference type="InterPro" id="IPR014721">
    <property type="entry name" value="Ribsml_uS5_D2-typ_fold_subgr"/>
</dbReference>
<dbReference type="InterPro" id="IPR001241">
    <property type="entry name" value="Topo_IIA"/>
</dbReference>
<dbReference type="FunFam" id="3.30.230.10:FF:000005">
    <property type="entry name" value="DNA gyrase subunit B"/>
    <property type="match status" value="1"/>
</dbReference>
<dbReference type="GO" id="GO:0003677">
    <property type="term" value="F:DNA binding"/>
    <property type="evidence" value="ECO:0007669"/>
    <property type="project" value="UniProtKB-KW"/>
</dbReference>
<keyword evidence="11" id="KW-0963">Cytoplasm</keyword>
<dbReference type="Proteomes" id="UP000297725">
    <property type="component" value="Unassembled WGS sequence"/>
</dbReference>
<dbReference type="CDD" id="cd00822">
    <property type="entry name" value="TopoII_Trans_DNA_gyrase"/>
    <property type="match status" value="1"/>
</dbReference>
<dbReference type="SMART" id="SM00387">
    <property type="entry name" value="HATPase_c"/>
    <property type="match status" value="1"/>
</dbReference>
<feature type="site" description="Interaction with DNA" evidence="11">
    <location>
        <position position="460"/>
    </location>
</feature>
<feature type="domain" description="Toprim" evidence="12">
    <location>
        <begin position="426"/>
        <end position="540"/>
    </location>
</feature>
<dbReference type="SUPFAM" id="SSF55874">
    <property type="entry name" value="ATPase domain of HSP90 chaperone/DNA topoisomerase II/histidine kinase"/>
    <property type="match status" value="1"/>
</dbReference>
<evidence type="ECO:0000313" key="13">
    <source>
        <dbReference type="EMBL" id="QCA27840.1"/>
    </source>
</evidence>
<dbReference type="FunFam" id="3.40.50.670:FF:000002">
    <property type="entry name" value="DNA gyrase subunit B"/>
    <property type="match status" value="1"/>
</dbReference>
<evidence type="ECO:0000256" key="10">
    <source>
        <dbReference type="ARBA" id="ARBA00063644"/>
    </source>
</evidence>
<evidence type="ECO:0000256" key="11">
    <source>
        <dbReference type="HAMAP-Rule" id="MF_01898"/>
    </source>
</evidence>
<feature type="binding site" evidence="11">
    <location>
        <position position="505"/>
    </location>
    <ligand>
        <name>Mg(2+)</name>
        <dbReference type="ChEBI" id="CHEBI:18420"/>
        <label>1</label>
        <note>catalytic</note>
    </ligand>
</feature>
<dbReference type="GO" id="GO:0034335">
    <property type="term" value="F:DNA negative supercoiling activity"/>
    <property type="evidence" value="ECO:0007669"/>
    <property type="project" value="UniProtKB-ARBA"/>
</dbReference>
<dbReference type="GO" id="GO:0005737">
    <property type="term" value="C:cytoplasm"/>
    <property type="evidence" value="ECO:0007669"/>
    <property type="project" value="UniProtKB-SubCell"/>
</dbReference>
<dbReference type="PANTHER" id="PTHR45866">
    <property type="entry name" value="DNA GYRASE/TOPOISOMERASE SUBUNIT B"/>
    <property type="match status" value="1"/>
</dbReference>
<comment type="subunit">
    <text evidence="11">Heterotetramer, composed of two GyrA and two GyrB chains. In the heterotetramer, GyrA contains the active site tyrosine that forms a transient covalent intermediate with DNA, while GyrB binds cofactors and catalyzes ATP hydrolysis.</text>
</comment>
<reference evidence="14 16" key="1">
    <citation type="submission" date="2019-03" db="EMBL/GenBank/DDBJ databases">
        <title>Vagococcus sp. was isolated fron gut of Carduelis flavirostris.</title>
        <authorList>
            <person name="Ge Y."/>
        </authorList>
    </citation>
    <scope>NUCLEOTIDE SEQUENCE [LARGE SCALE GENOMIC DNA]</scope>
    <source>
        <strain evidence="14 16">CF-210</strain>
    </source>
</reference>
<dbReference type="InterPro" id="IPR036890">
    <property type="entry name" value="HATPase_C_sf"/>
</dbReference>
<comment type="function">
    <text evidence="11">A type II topoisomerase that negatively supercoils closed circular double-stranded (ds) DNA in an ATP-dependent manner to modulate DNA topology and maintain chromosomes in an underwound state. Negative supercoiling favors strand separation, and DNA replication, transcription, recombination and repair, all of which involve strand separation. Also able to catalyze the interconversion of other topological isomers of dsDNA rings, including catenanes and knotted rings. Type II topoisomerases break and join 2 DNA strands simultaneously in an ATP-dependent manner.</text>
</comment>
<keyword evidence="4 11" id="KW-0547">Nucleotide-binding</keyword>
<dbReference type="SUPFAM" id="SSF54211">
    <property type="entry name" value="Ribosomal protein S5 domain 2-like"/>
    <property type="match status" value="1"/>
</dbReference>
<dbReference type="Pfam" id="PF02518">
    <property type="entry name" value="HATPase_c"/>
    <property type="match status" value="1"/>
</dbReference>
<dbReference type="GO" id="GO:0005694">
    <property type="term" value="C:chromosome"/>
    <property type="evidence" value="ECO:0007669"/>
    <property type="project" value="InterPro"/>
</dbReference>
<comment type="miscellaneous">
    <text evidence="11">Few gyrases are as efficient as E.coli at forming negative supercoils. Not all organisms have 2 type II topoisomerases; in organisms with a single type II topoisomerase this enzyme also has to decatenate newly replicated chromosomes.</text>
</comment>
<evidence type="ECO:0000256" key="2">
    <source>
        <dbReference type="ARBA" id="ARBA00010708"/>
    </source>
</evidence>
<comment type="similarity">
    <text evidence="2 11">Belongs to the type II topoisomerase GyrB family.</text>
</comment>
<dbReference type="InterPro" id="IPR013759">
    <property type="entry name" value="Topo_IIA_B_C"/>
</dbReference>
<dbReference type="PROSITE" id="PS00177">
    <property type="entry name" value="TOPOISOMERASE_II"/>
    <property type="match status" value="1"/>
</dbReference>
<evidence type="ECO:0000256" key="3">
    <source>
        <dbReference type="ARBA" id="ARBA00022723"/>
    </source>
</evidence>
<evidence type="ECO:0000259" key="12">
    <source>
        <dbReference type="PROSITE" id="PS50880"/>
    </source>
</evidence>
<keyword evidence="5 11" id="KW-0067">ATP-binding</keyword>
<dbReference type="InterPro" id="IPR013506">
    <property type="entry name" value="Topo_IIA_bsu_dom2"/>
</dbReference>
<dbReference type="HAMAP" id="MF_01898">
    <property type="entry name" value="GyrB"/>
    <property type="match status" value="1"/>
</dbReference>
<dbReference type="NCBIfam" id="TIGR01059">
    <property type="entry name" value="gyrB"/>
    <property type="match status" value="1"/>
</dbReference>
<evidence type="ECO:0000256" key="4">
    <source>
        <dbReference type="ARBA" id="ARBA00022741"/>
    </source>
</evidence>
<dbReference type="InterPro" id="IPR020568">
    <property type="entry name" value="Ribosomal_Su5_D2-typ_SF"/>
</dbReference>
<evidence type="ECO:0000313" key="14">
    <source>
        <dbReference type="EMBL" id="TFZ42447.1"/>
    </source>
</evidence>
<evidence type="ECO:0000256" key="5">
    <source>
        <dbReference type="ARBA" id="ARBA00022840"/>
    </source>
</evidence>
<dbReference type="CDD" id="cd16928">
    <property type="entry name" value="HATPase_GyrB-like"/>
    <property type="match status" value="1"/>
</dbReference>
<comment type="subcellular location">
    <subcellularLocation>
        <location evidence="11">Cytoplasm</location>
    </subcellularLocation>
</comment>
<dbReference type="PANTHER" id="PTHR45866:SF1">
    <property type="entry name" value="DNA GYRASE SUBUNIT B, MITOCHONDRIAL"/>
    <property type="match status" value="1"/>
</dbReference>
<accession>A0AAJ5EFY7</accession>
<dbReference type="InterPro" id="IPR011557">
    <property type="entry name" value="GyrB"/>
</dbReference>
<keyword evidence="6 11" id="KW-0460">Magnesium</keyword>
<dbReference type="PRINTS" id="PR00418">
    <property type="entry name" value="TPI2FAMILY"/>
</dbReference>
<evidence type="ECO:0000256" key="7">
    <source>
        <dbReference type="ARBA" id="ARBA00023029"/>
    </source>
</evidence>
<dbReference type="GO" id="GO:0046872">
    <property type="term" value="F:metal ion binding"/>
    <property type="evidence" value="ECO:0007669"/>
    <property type="project" value="UniProtKB-KW"/>
</dbReference>